<keyword evidence="2" id="KW-1133">Transmembrane helix</keyword>
<sequence length="198" mass="22380">MKVVKSRQDNALKYDEDSDHSNHSSLDCITHKIFRGGGLKRSCPVDGGVINLTDTHADSGLITGDIQLRLRKRRAKFILFEVHSGGFHGTVFAEVLSLGPWISKDLLYNQYAYNDIGLGADFVYTGREALNFTWDVKFKSDLIILICVSFVDSIENMLSKRQMRRDRLTVLSPGPNHSQIVHKPHQTSESYVTQIQSR</sequence>
<evidence type="ECO:0000313" key="3">
    <source>
        <dbReference type="EMBL" id="KAK3701437.1"/>
    </source>
</evidence>
<dbReference type="Proteomes" id="UP001283361">
    <property type="component" value="Unassembled WGS sequence"/>
</dbReference>
<keyword evidence="2" id="KW-0472">Membrane</keyword>
<feature type="transmembrane region" description="Helical" evidence="2">
    <location>
        <begin position="142"/>
        <end position="158"/>
    </location>
</feature>
<dbReference type="EMBL" id="JAWDGP010007893">
    <property type="protein sequence ID" value="KAK3701437.1"/>
    <property type="molecule type" value="Genomic_DNA"/>
</dbReference>
<keyword evidence="2" id="KW-0812">Transmembrane</keyword>
<feature type="compositionally biased region" description="Polar residues" evidence="1">
    <location>
        <begin position="187"/>
        <end position="198"/>
    </location>
</feature>
<proteinExistence type="predicted"/>
<feature type="region of interest" description="Disordered" evidence="1">
    <location>
        <begin position="174"/>
        <end position="198"/>
    </location>
</feature>
<dbReference type="AlphaFoldDB" id="A0AAE1CJU3"/>
<keyword evidence="4" id="KW-1185">Reference proteome</keyword>
<feature type="compositionally biased region" description="Basic and acidic residues" evidence="1">
    <location>
        <begin position="1"/>
        <end position="22"/>
    </location>
</feature>
<name>A0AAE1CJU3_9GAST</name>
<feature type="transmembrane region" description="Helical" evidence="2">
    <location>
        <begin position="77"/>
        <end position="102"/>
    </location>
</feature>
<evidence type="ECO:0000256" key="1">
    <source>
        <dbReference type="SAM" id="MobiDB-lite"/>
    </source>
</evidence>
<organism evidence="3 4">
    <name type="scientific">Elysia crispata</name>
    <name type="common">lettuce slug</name>
    <dbReference type="NCBI Taxonomy" id="231223"/>
    <lineage>
        <taxon>Eukaryota</taxon>
        <taxon>Metazoa</taxon>
        <taxon>Spiralia</taxon>
        <taxon>Lophotrochozoa</taxon>
        <taxon>Mollusca</taxon>
        <taxon>Gastropoda</taxon>
        <taxon>Heterobranchia</taxon>
        <taxon>Euthyneura</taxon>
        <taxon>Panpulmonata</taxon>
        <taxon>Sacoglossa</taxon>
        <taxon>Placobranchoidea</taxon>
        <taxon>Plakobranchidae</taxon>
        <taxon>Elysia</taxon>
    </lineage>
</organism>
<evidence type="ECO:0000313" key="4">
    <source>
        <dbReference type="Proteomes" id="UP001283361"/>
    </source>
</evidence>
<evidence type="ECO:0000256" key="2">
    <source>
        <dbReference type="SAM" id="Phobius"/>
    </source>
</evidence>
<comment type="caution">
    <text evidence="3">The sequence shown here is derived from an EMBL/GenBank/DDBJ whole genome shotgun (WGS) entry which is preliminary data.</text>
</comment>
<reference evidence="3" key="1">
    <citation type="journal article" date="2023" name="G3 (Bethesda)">
        <title>A reference genome for the long-term kleptoplast-retaining sea slug Elysia crispata morphotype clarki.</title>
        <authorList>
            <person name="Eastman K.E."/>
            <person name="Pendleton A.L."/>
            <person name="Shaikh M.A."/>
            <person name="Suttiyut T."/>
            <person name="Ogas R."/>
            <person name="Tomko P."/>
            <person name="Gavelis G."/>
            <person name="Widhalm J.R."/>
            <person name="Wisecaver J.H."/>
        </authorList>
    </citation>
    <scope>NUCLEOTIDE SEQUENCE</scope>
    <source>
        <strain evidence="3">ECLA1</strain>
    </source>
</reference>
<protein>
    <submittedName>
        <fullName evidence="3">Uncharacterized protein</fullName>
    </submittedName>
</protein>
<gene>
    <name evidence="3" type="ORF">RRG08_015857</name>
</gene>
<feature type="region of interest" description="Disordered" evidence="1">
    <location>
        <begin position="1"/>
        <end position="24"/>
    </location>
</feature>
<accession>A0AAE1CJU3</accession>